<dbReference type="InterPro" id="IPR041640">
    <property type="entry name" value="Tyrosinase_C"/>
</dbReference>
<keyword evidence="8" id="KW-0470">Melanin biosynthesis</keyword>
<dbReference type="Pfam" id="PF00264">
    <property type="entry name" value="Tyrosinase"/>
    <property type="match status" value="1"/>
</dbReference>
<dbReference type="PANTHER" id="PTHR11474">
    <property type="entry name" value="TYROSINASE FAMILY MEMBER"/>
    <property type="match status" value="1"/>
</dbReference>
<evidence type="ECO:0000256" key="10">
    <source>
        <dbReference type="ARBA" id="ARBA00048881"/>
    </source>
</evidence>
<keyword evidence="13" id="KW-1185">Reference proteome</keyword>
<dbReference type="GO" id="GO:0042438">
    <property type="term" value="P:melanin biosynthetic process"/>
    <property type="evidence" value="ECO:0007669"/>
    <property type="project" value="UniProtKB-KW"/>
</dbReference>
<evidence type="ECO:0000313" key="12">
    <source>
        <dbReference type="EMBL" id="TQV94394.1"/>
    </source>
</evidence>
<comment type="caution">
    <text evidence="12">The sequence shown here is derived from an EMBL/GenBank/DDBJ whole genome shotgun (WGS) entry which is preliminary data.</text>
</comment>
<dbReference type="OrthoDB" id="1658288at2759"/>
<evidence type="ECO:0000256" key="8">
    <source>
        <dbReference type="ARBA" id="ARBA00023101"/>
    </source>
</evidence>
<dbReference type="AlphaFoldDB" id="A0A545VX13"/>
<evidence type="ECO:0000256" key="3">
    <source>
        <dbReference type="ARBA" id="ARBA00011906"/>
    </source>
</evidence>
<comment type="catalytic activity">
    <reaction evidence="9">
        <text>2 L-dopa + O2 = 2 L-dopaquinone + 2 H2O</text>
        <dbReference type="Rhea" id="RHEA:34287"/>
        <dbReference type="ChEBI" id="CHEBI:15377"/>
        <dbReference type="ChEBI" id="CHEBI:15379"/>
        <dbReference type="ChEBI" id="CHEBI:57504"/>
        <dbReference type="ChEBI" id="CHEBI:57924"/>
        <dbReference type="EC" id="1.14.18.1"/>
    </reaction>
</comment>
<dbReference type="Gene3D" id="1.10.1280.10">
    <property type="entry name" value="Di-copper center containing domain from catechol oxidase"/>
    <property type="match status" value="1"/>
</dbReference>
<comment type="catalytic activity">
    <reaction evidence="10">
        <text>L-tyrosine + O2 = L-dopaquinone + H2O</text>
        <dbReference type="Rhea" id="RHEA:18117"/>
        <dbReference type="ChEBI" id="CHEBI:15377"/>
        <dbReference type="ChEBI" id="CHEBI:15379"/>
        <dbReference type="ChEBI" id="CHEBI:57924"/>
        <dbReference type="ChEBI" id="CHEBI:58315"/>
        <dbReference type="EC" id="1.14.18.1"/>
    </reaction>
</comment>
<dbReference type="SUPFAM" id="SSF48056">
    <property type="entry name" value="Di-copper centre-containing domain"/>
    <property type="match status" value="1"/>
</dbReference>
<dbReference type="EMBL" id="SPUK01000010">
    <property type="protein sequence ID" value="TQV94394.1"/>
    <property type="molecule type" value="Genomic_DNA"/>
</dbReference>
<organism evidence="12 13">
    <name type="scientific">Cordyceps javanica</name>
    <dbReference type="NCBI Taxonomy" id="43265"/>
    <lineage>
        <taxon>Eukaryota</taxon>
        <taxon>Fungi</taxon>
        <taxon>Dikarya</taxon>
        <taxon>Ascomycota</taxon>
        <taxon>Pezizomycotina</taxon>
        <taxon>Sordariomycetes</taxon>
        <taxon>Hypocreomycetidae</taxon>
        <taxon>Hypocreales</taxon>
        <taxon>Cordycipitaceae</taxon>
        <taxon>Cordyceps</taxon>
    </lineage>
</organism>
<dbReference type="PANTHER" id="PTHR11474:SF76">
    <property type="entry name" value="SHKT DOMAIN-CONTAINING PROTEIN"/>
    <property type="match status" value="1"/>
</dbReference>
<dbReference type="InterPro" id="IPR050316">
    <property type="entry name" value="Tyrosinase/Hemocyanin"/>
</dbReference>
<evidence type="ECO:0000256" key="1">
    <source>
        <dbReference type="ARBA" id="ARBA00001973"/>
    </source>
</evidence>
<dbReference type="STRING" id="43265.A0A545VX13"/>
<sequence>MSDFDTLSHLTRPAVEKLPELNKQPPNINTRYAVKCTTTACLKAQNEELQTKIWFKTPPLTPQTIRMIRAVKLFAESHDQGRVHDLVQGNWTWFQLAILKSEKDTSPKKGKDGQELVATSHANKVASKKFEWLEGGTVDTRRIFLKALEPGNVIAVRLCARFPGWEIFATNGYLVIDIAEDNRPVPILPIGLDTTQPIPPRRNVHEWYKESKTNHQTGLEVSLFIRALNFFQQLPPEDQLSYYRIAGIHNEPFNVPWNMGKPVIALDNPDLHKLVQAGEGGSYCEHNNYLFPTWHRVYRRISDLAMDEATTRAAETDKWTTAARCWRMPYWDWAAEPTLPEIACNETIQVIKSWDGHGEPQMEELKNPMYRFQMPGLKPMGSKSYGNYRIENKTEAPWDLCIGTSRHGITLRDEERKWVDGVSNAELVNASLVGKHEYLHNLTLKDSVFRLLTDNYTTKYLRFSSTRWDEALKESGAEAAKEYLNLEQIHNMIHSLVGGTEDVTGMGHMMSVPVAAFDPVFWLHHCNVDRLLHLWQSSNPGNWFHQKRGVEVDASPQQALKPFHSSGDLGDFYNSNQVRNVDALNYSYDYVNQITDVWGDIIPEKSHLYINKLYGPTAEDAFTAPAKEFDPVINIIYDRYAFNGRAYFLHFFLGDLEPNVAFKHQKTLIGSIYTFSFAFEPEKVTCKDCYEQKRDNVLSRAQLPITTVVPNDRRLDRTMCREYLKSRLRWVAAYENGELADKTKLKRMEIQLSIGQNELRKDVGRKSLFRFDNYQNLDFDWNRAYAG</sequence>
<reference evidence="12 13" key="1">
    <citation type="journal article" date="2019" name="Appl. Microbiol. Biotechnol.">
        <title>Genome sequence of Isaria javanica and comparative genome analysis insights into family S53 peptidase evolution in fungal entomopathogens.</title>
        <authorList>
            <person name="Lin R."/>
            <person name="Zhang X."/>
            <person name="Xin B."/>
            <person name="Zou M."/>
            <person name="Gao Y."/>
            <person name="Qin F."/>
            <person name="Hu Q."/>
            <person name="Xie B."/>
            <person name="Cheng X."/>
        </authorList>
    </citation>
    <scope>NUCLEOTIDE SEQUENCE [LARGE SCALE GENOMIC DNA]</scope>
    <source>
        <strain evidence="12 13">IJ1G</strain>
    </source>
</reference>
<evidence type="ECO:0000256" key="6">
    <source>
        <dbReference type="ARBA" id="ARBA00023008"/>
    </source>
</evidence>
<keyword evidence="5" id="KW-0560">Oxidoreductase</keyword>
<proteinExistence type="inferred from homology"/>
<comment type="similarity">
    <text evidence="2">Belongs to the tyrosinase family.</text>
</comment>
<dbReference type="InterPro" id="IPR002227">
    <property type="entry name" value="Tyrosinase_Cu-bd"/>
</dbReference>
<dbReference type="Proteomes" id="UP000315783">
    <property type="component" value="Unassembled WGS sequence"/>
</dbReference>
<keyword evidence="6" id="KW-0186">Copper</keyword>
<evidence type="ECO:0000259" key="11">
    <source>
        <dbReference type="PROSITE" id="PS00498"/>
    </source>
</evidence>
<dbReference type="InterPro" id="IPR008922">
    <property type="entry name" value="Di-copper_centre_dom_sf"/>
</dbReference>
<dbReference type="EC" id="1.14.18.1" evidence="3"/>
<evidence type="ECO:0000256" key="4">
    <source>
        <dbReference type="ARBA" id="ARBA00022723"/>
    </source>
</evidence>
<dbReference type="GO" id="GO:0046872">
    <property type="term" value="F:metal ion binding"/>
    <property type="evidence" value="ECO:0007669"/>
    <property type="project" value="UniProtKB-KW"/>
</dbReference>
<evidence type="ECO:0000256" key="2">
    <source>
        <dbReference type="ARBA" id="ARBA00009928"/>
    </source>
</evidence>
<keyword evidence="7" id="KW-0503">Monooxygenase</keyword>
<dbReference type="Gene3D" id="2.60.310.20">
    <property type="match status" value="1"/>
</dbReference>
<feature type="domain" description="Tyrosinase copper-binding" evidence="11">
    <location>
        <begin position="518"/>
        <end position="529"/>
    </location>
</feature>
<gene>
    <name evidence="12" type="ORF">IF1G_07273</name>
</gene>
<comment type="cofactor">
    <cofactor evidence="1">
        <name>Cu(2+)</name>
        <dbReference type="ChEBI" id="CHEBI:29036"/>
    </cofactor>
</comment>
<dbReference type="GO" id="GO:0004503">
    <property type="term" value="F:tyrosinase activity"/>
    <property type="evidence" value="ECO:0007669"/>
    <property type="project" value="UniProtKB-EC"/>
</dbReference>
<protein>
    <recommendedName>
        <fullName evidence="3">tyrosinase</fullName>
        <ecNumber evidence="3">1.14.18.1</ecNumber>
    </recommendedName>
</protein>
<name>A0A545VX13_9HYPO</name>
<accession>A0A545VX13</accession>
<evidence type="ECO:0000256" key="7">
    <source>
        <dbReference type="ARBA" id="ARBA00023033"/>
    </source>
</evidence>
<evidence type="ECO:0000256" key="9">
    <source>
        <dbReference type="ARBA" id="ARBA00048233"/>
    </source>
</evidence>
<evidence type="ECO:0000313" key="13">
    <source>
        <dbReference type="Proteomes" id="UP000315783"/>
    </source>
</evidence>
<keyword evidence="4" id="KW-0479">Metal-binding</keyword>
<dbReference type="Pfam" id="PF18132">
    <property type="entry name" value="Tyrosinase_C"/>
    <property type="match status" value="1"/>
</dbReference>
<evidence type="ECO:0000256" key="5">
    <source>
        <dbReference type="ARBA" id="ARBA00023002"/>
    </source>
</evidence>
<dbReference type="PROSITE" id="PS00498">
    <property type="entry name" value="TYROSINASE_2"/>
    <property type="match status" value="1"/>
</dbReference>
<dbReference type="PRINTS" id="PR00092">
    <property type="entry name" value="TYROSINASE"/>
</dbReference>